<evidence type="ECO:0000259" key="1">
    <source>
        <dbReference type="PROSITE" id="PS51819"/>
    </source>
</evidence>
<dbReference type="PROSITE" id="PS51819">
    <property type="entry name" value="VOC"/>
    <property type="match status" value="1"/>
</dbReference>
<dbReference type="Gene3D" id="3.10.180.10">
    <property type="entry name" value="2,3-Dihydroxybiphenyl 1,2-Dioxygenase, domain 1"/>
    <property type="match status" value="1"/>
</dbReference>
<reference evidence="2" key="1">
    <citation type="journal article" date="2014" name="Int. J. Syst. Evol. Microbiol.">
        <title>Complete genome sequence of Corynebacterium casei LMG S-19264T (=DSM 44701T), isolated from a smear-ripened cheese.</title>
        <authorList>
            <consortium name="US DOE Joint Genome Institute (JGI-PGF)"/>
            <person name="Walter F."/>
            <person name="Albersmeier A."/>
            <person name="Kalinowski J."/>
            <person name="Ruckert C."/>
        </authorList>
    </citation>
    <scope>NUCLEOTIDE SEQUENCE</scope>
    <source>
        <strain evidence="2">CGMCC 1.12153</strain>
    </source>
</reference>
<dbReference type="EMBL" id="BMEL01000001">
    <property type="protein sequence ID" value="GGF13822.1"/>
    <property type="molecule type" value="Genomic_DNA"/>
</dbReference>
<accession>A0A917B0F0</accession>
<comment type="caution">
    <text evidence="2">The sequence shown here is derived from an EMBL/GenBank/DDBJ whole genome shotgun (WGS) entry which is preliminary data.</text>
</comment>
<dbReference type="RefSeq" id="WP_188376412.1">
    <property type="nucleotide sequence ID" value="NZ_BMEL01000001.1"/>
</dbReference>
<dbReference type="Proteomes" id="UP000660110">
    <property type="component" value="Unassembled WGS sequence"/>
</dbReference>
<dbReference type="InterPro" id="IPR037523">
    <property type="entry name" value="VOC_core"/>
</dbReference>
<evidence type="ECO:0000313" key="2">
    <source>
        <dbReference type="EMBL" id="GGF13822.1"/>
    </source>
</evidence>
<gene>
    <name evidence="2" type="ORF">GCM10010954_10720</name>
</gene>
<dbReference type="InterPro" id="IPR040553">
    <property type="entry name" value="TxDE"/>
</dbReference>
<keyword evidence="3" id="KW-1185">Reference proteome</keyword>
<name>A0A917B0F0_HALAA</name>
<dbReference type="AlphaFoldDB" id="A0A917B0F0"/>
<dbReference type="InterPro" id="IPR029068">
    <property type="entry name" value="Glyas_Bleomycin-R_OHBP_Dase"/>
</dbReference>
<reference evidence="2" key="2">
    <citation type="submission" date="2020-09" db="EMBL/GenBank/DDBJ databases">
        <authorList>
            <person name="Sun Q."/>
            <person name="Zhou Y."/>
        </authorList>
    </citation>
    <scope>NUCLEOTIDE SEQUENCE</scope>
    <source>
        <strain evidence="2">CGMCC 1.12153</strain>
    </source>
</reference>
<sequence length="220" mass="25441">MEFKEVRLHTKKFDELYTFYIAKLGFPIYEESQTHFTLIAGRSHLTFVRSEQLSFYHFAFNLAVDHFDEAKTMIKQLVKLNEEDGNDEIYFTYSNARAFYFLDPAGNVVEFIERRDYSEEIKEGFSVSRILDIGEVSFTSECVIEHASTLLKAGIPVRDGDDLEEDQLNFMGEMGRYLLVGPLGRKWLFSNQIAEPHPVQINLTNGLVLEMTLNGEVEVR</sequence>
<dbReference type="SUPFAM" id="SSF54593">
    <property type="entry name" value="Glyoxalase/Bleomycin resistance protein/Dihydroxybiphenyl dioxygenase"/>
    <property type="match status" value="1"/>
</dbReference>
<feature type="domain" description="VOC" evidence="1">
    <location>
        <begin position="2"/>
        <end position="114"/>
    </location>
</feature>
<organism evidence="2 3">
    <name type="scientific">Halobacillus andaensis</name>
    <dbReference type="NCBI Taxonomy" id="1176239"/>
    <lineage>
        <taxon>Bacteria</taxon>
        <taxon>Bacillati</taxon>
        <taxon>Bacillota</taxon>
        <taxon>Bacilli</taxon>
        <taxon>Bacillales</taxon>
        <taxon>Bacillaceae</taxon>
        <taxon>Halobacillus</taxon>
    </lineage>
</organism>
<evidence type="ECO:0000313" key="3">
    <source>
        <dbReference type="Proteomes" id="UP000660110"/>
    </source>
</evidence>
<proteinExistence type="predicted"/>
<protein>
    <recommendedName>
        <fullName evidence="1">VOC domain-containing protein</fullName>
    </recommendedName>
</protein>
<dbReference type="Pfam" id="PF18711">
    <property type="entry name" value="TxDE"/>
    <property type="match status" value="1"/>
</dbReference>